<dbReference type="AlphaFoldDB" id="A0A1U7I5L4"/>
<sequence>MKKVAVFGNAGGGKSTLSKRLSQITGLPLHPLDKIKFQSGGKEVPHEDYKRVHQEILDSDRWIIDGFGCMETLWQRLDAADSLVYIDLPLYVHFWWVTKRFITGYFKPPEGWPQNSPMLKSSLSSYRVLWLCHQKLTPRYREYIKQAQSKKNVYHLRSTKQISQFFDLIENGQ</sequence>
<dbReference type="PANTHER" id="PTHR37816">
    <property type="entry name" value="YALI0E33011P"/>
    <property type="match status" value="1"/>
</dbReference>
<protein>
    <submittedName>
        <fullName evidence="1">Adenylate kinase</fullName>
    </submittedName>
</protein>
<comment type="caution">
    <text evidence="1">The sequence shown here is derived from an EMBL/GenBank/DDBJ whole genome shotgun (WGS) entry which is preliminary data.</text>
</comment>
<proteinExistence type="predicted"/>
<dbReference type="Proteomes" id="UP000185860">
    <property type="component" value="Unassembled WGS sequence"/>
</dbReference>
<gene>
    <name evidence="1" type="ORF">NIES2119_28460</name>
</gene>
<name>A0A1U7I5L4_9CYAN</name>
<dbReference type="GO" id="GO:0016301">
    <property type="term" value="F:kinase activity"/>
    <property type="evidence" value="ECO:0007669"/>
    <property type="project" value="UniProtKB-KW"/>
</dbReference>
<dbReference type="InterPro" id="IPR027417">
    <property type="entry name" value="P-loop_NTPase"/>
</dbReference>
<dbReference type="SUPFAM" id="SSF52540">
    <property type="entry name" value="P-loop containing nucleoside triphosphate hydrolases"/>
    <property type="match status" value="1"/>
</dbReference>
<accession>A0A1U7I5L4</accession>
<dbReference type="OrthoDB" id="1201990at2"/>
<dbReference type="STRING" id="454136.NIES2119_28460"/>
<evidence type="ECO:0000313" key="2">
    <source>
        <dbReference type="Proteomes" id="UP000185860"/>
    </source>
</evidence>
<keyword evidence="1" id="KW-0418">Kinase</keyword>
<organism evidence="1 2">
    <name type="scientific">[Phormidium ambiguum] IAM M-71</name>
    <dbReference type="NCBI Taxonomy" id="454136"/>
    <lineage>
        <taxon>Bacteria</taxon>
        <taxon>Bacillati</taxon>
        <taxon>Cyanobacteriota</taxon>
        <taxon>Cyanophyceae</taxon>
        <taxon>Oscillatoriophycideae</taxon>
        <taxon>Aerosakkonematales</taxon>
        <taxon>Aerosakkonemataceae</taxon>
        <taxon>Floridanema</taxon>
    </lineage>
</organism>
<dbReference type="Gene3D" id="3.40.50.300">
    <property type="entry name" value="P-loop containing nucleotide triphosphate hydrolases"/>
    <property type="match status" value="1"/>
</dbReference>
<evidence type="ECO:0000313" key="1">
    <source>
        <dbReference type="EMBL" id="OKH31543.1"/>
    </source>
</evidence>
<reference evidence="1 2" key="1">
    <citation type="submission" date="2016-11" db="EMBL/GenBank/DDBJ databases">
        <title>Draft Genome Sequences of Nine Cyanobacterial Strains from Diverse Habitats.</title>
        <authorList>
            <person name="Zhu T."/>
            <person name="Hou S."/>
            <person name="Lu X."/>
            <person name="Hess W.R."/>
        </authorList>
    </citation>
    <scope>NUCLEOTIDE SEQUENCE [LARGE SCALE GENOMIC DNA]</scope>
    <source>
        <strain evidence="1 2">IAM M-71</strain>
    </source>
</reference>
<dbReference type="PANTHER" id="PTHR37816:SF2">
    <property type="entry name" value="DNA TOPOLOGY MODULATION PROTEIN FLAR-RELATED PROTEIN"/>
    <property type="match status" value="1"/>
</dbReference>
<keyword evidence="1" id="KW-0808">Transferase</keyword>
<dbReference type="EMBL" id="MRCE01000049">
    <property type="protein sequence ID" value="OKH31543.1"/>
    <property type="molecule type" value="Genomic_DNA"/>
</dbReference>
<dbReference type="InterPro" id="IPR052922">
    <property type="entry name" value="Cytidylate_Kinase-2"/>
</dbReference>